<evidence type="ECO:0000256" key="4">
    <source>
        <dbReference type="ARBA" id="ARBA00023187"/>
    </source>
</evidence>
<evidence type="ECO:0000256" key="5">
    <source>
        <dbReference type="ARBA" id="ARBA00025758"/>
    </source>
</evidence>
<evidence type="ECO:0000256" key="2">
    <source>
        <dbReference type="ARBA" id="ARBA00022490"/>
    </source>
</evidence>
<comment type="subcellular location">
    <subcellularLocation>
        <location evidence="1">Cytoplasm</location>
    </subcellularLocation>
</comment>
<name>A0A9J6C5K6_POLVA</name>
<comment type="subunit">
    <text evidence="7">Part of the core SMN complex.</text>
</comment>
<evidence type="ECO:0000313" key="8">
    <source>
        <dbReference type="EMBL" id="KAG5677306.1"/>
    </source>
</evidence>
<keyword evidence="9" id="KW-1185">Reference proteome</keyword>
<dbReference type="PANTHER" id="PTHR12794:SF0">
    <property type="entry name" value="GEM-ASSOCIATED PROTEIN 2"/>
    <property type="match status" value="1"/>
</dbReference>
<evidence type="ECO:0000313" key="9">
    <source>
        <dbReference type="Proteomes" id="UP001107558"/>
    </source>
</evidence>
<sequence length="229" mass="26797">MSSRQCLPIDEDSSSDSELNFNLEEISALKYLKQVRSERKKIPKIVSIDIPEKYRDIEIKTKEEKLRKFDQTKEWQDVQKDAFEQLQSKINKIRENADYERNILEILPVDLSDANECISYCKENDPKLSFMLALDQGRLENLIEQLATYLAENIENNTDNCWITKWIYSSLACLHLPLDPEMHSSIRVIAKACIQLLDNQKNENKNDLPYKLLITIIANNFHQFDLLSL</sequence>
<dbReference type="PANTHER" id="PTHR12794">
    <property type="entry name" value="GEMIN2"/>
    <property type="match status" value="1"/>
</dbReference>
<dbReference type="GO" id="GO:0005681">
    <property type="term" value="C:spliceosomal complex"/>
    <property type="evidence" value="ECO:0007669"/>
    <property type="project" value="UniProtKB-UniRule"/>
</dbReference>
<dbReference type="Pfam" id="PF04938">
    <property type="entry name" value="SIP1"/>
    <property type="match status" value="1"/>
</dbReference>
<organism evidence="8 9">
    <name type="scientific">Polypedilum vanderplanki</name>
    <name type="common">Sleeping chironomid midge</name>
    <dbReference type="NCBI Taxonomy" id="319348"/>
    <lineage>
        <taxon>Eukaryota</taxon>
        <taxon>Metazoa</taxon>
        <taxon>Ecdysozoa</taxon>
        <taxon>Arthropoda</taxon>
        <taxon>Hexapoda</taxon>
        <taxon>Insecta</taxon>
        <taxon>Pterygota</taxon>
        <taxon>Neoptera</taxon>
        <taxon>Endopterygota</taxon>
        <taxon>Diptera</taxon>
        <taxon>Nematocera</taxon>
        <taxon>Chironomoidea</taxon>
        <taxon>Chironomidae</taxon>
        <taxon>Chironominae</taxon>
        <taxon>Polypedilum</taxon>
        <taxon>Polypedilum</taxon>
    </lineage>
</organism>
<dbReference type="OrthoDB" id="428895at2759"/>
<evidence type="ECO:0000256" key="3">
    <source>
        <dbReference type="ARBA" id="ARBA00022664"/>
    </source>
</evidence>
<evidence type="ECO:0000256" key="6">
    <source>
        <dbReference type="ARBA" id="ARBA00047179"/>
    </source>
</evidence>
<dbReference type="InterPro" id="IPR035426">
    <property type="entry name" value="Gemin2/Brr1"/>
</dbReference>
<dbReference type="InterPro" id="IPR017364">
    <property type="entry name" value="GEMIN2"/>
</dbReference>
<dbReference type="GO" id="GO:0000245">
    <property type="term" value="P:spliceosomal complex assembly"/>
    <property type="evidence" value="ECO:0007669"/>
    <property type="project" value="UniProtKB-UniRule"/>
</dbReference>
<dbReference type="PIRSF" id="PIRSF038038">
    <property type="entry name" value="SMN_Gemin2"/>
    <property type="match status" value="1"/>
</dbReference>
<gene>
    <name evidence="8" type="ORF">PVAND_007075</name>
</gene>
<dbReference type="EMBL" id="JADBJN010000002">
    <property type="protein sequence ID" value="KAG5677306.1"/>
    <property type="molecule type" value="Genomic_DNA"/>
</dbReference>
<accession>A0A9J6C5K6</accession>
<proteinExistence type="inferred from homology"/>
<dbReference type="GO" id="GO:0000387">
    <property type="term" value="P:spliceosomal snRNP assembly"/>
    <property type="evidence" value="ECO:0007669"/>
    <property type="project" value="UniProtKB-UniRule"/>
</dbReference>
<protein>
    <recommendedName>
        <fullName evidence="6 7">Gem-associated protein 2</fullName>
    </recommendedName>
</protein>
<keyword evidence="3 7" id="KW-0507">mRNA processing</keyword>
<evidence type="ECO:0000256" key="1">
    <source>
        <dbReference type="ARBA" id="ARBA00004496"/>
    </source>
</evidence>
<dbReference type="AlphaFoldDB" id="A0A9J6C5K6"/>
<keyword evidence="2 7" id="KW-0963">Cytoplasm</keyword>
<dbReference type="GO" id="GO:0032797">
    <property type="term" value="C:SMN complex"/>
    <property type="evidence" value="ECO:0007669"/>
    <property type="project" value="UniProtKB-UniRule"/>
</dbReference>
<keyword evidence="4 7" id="KW-0508">mRNA splicing</keyword>
<comment type="similarity">
    <text evidence="5 7">Belongs to the gemin-2 family.</text>
</comment>
<reference evidence="8" key="1">
    <citation type="submission" date="2021-03" db="EMBL/GenBank/DDBJ databases">
        <title>Chromosome level genome of the anhydrobiotic midge Polypedilum vanderplanki.</title>
        <authorList>
            <person name="Yoshida Y."/>
            <person name="Kikawada T."/>
            <person name="Gusev O."/>
        </authorList>
    </citation>
    <scope>NUCLEOTIDE SEQUENCE</scope>
    <source>
        <strain evidence="8">NIAS01</strain>
        <tissue evidence="8">Whole body or cell culture</tissue>
    </source>
</reference>
<comment type="caution">
    <text evidence="8">The sequence shown here is derived from an EMBL/GenBank/DDBJ whole genome shotgun (WGS) entry which is preliminary data.</text>
</comment>
<dbReference type="Proteomes" id="UP001107558">
    <property type="component" value="Chromosome 2"/>
</dbReference>
<evidence type="ECO:0000256" key="7">
    <source>
        <dbReference type="PIRNR" id="PIRNR038038"/>
    </source>
</evidence>
<comment type="function">
    <text evidence="7">The SMN complex catalyzes the assembly of small nuclear ribonucleoproteins (snRNPs), the building blocks of the spliceosome, and thereby plays an important role in the splicing of cellular pre-mRNAs.</text>
</comment>
<dbReference type="Gene3D" id="1.20.58.1070">
    <property type="match status" value="1"/>
</dbReference>